<evidence type="ECO:0000313" key="6">
    <source>
        <dbReference type="Proteomes" id="UP001216674"/>
    </source>
</evidence>
<evidence type="ECO:0000256" key="2">
    <source>
        <dbReference type="ARBA" id="ARBA00022801"/>
    </source>
</evidence>
<reference evidence="5 6" key="1">
    <citation type="submission" date="2023-03" db="EMBL/GenBank/DDBJ databases">
        <title>Draft assemblies of triclosan tolerant bacteria isolated from returned activated sludge.</title>
        <authorList>
            <person name="Van Hamelsveld S."/>
        </authorList>
    </citation>
    <scope>NUCLEOTIDE SEQUENCE [LARGE SCALE GENOMIC DNA]</scope>
    <source>
        <strain evidence="5 6">GW210010_S58</strain>
    </source>
</reference>
<organism evidence="5 6">
    <name type="scientific">Cupriavidus basilensis</name>
    <dbReference type="NCBI Taxonomy" id="68895"/>
    <lineage>
        <taxon>Bacteria</taxon>
        <taxon>Pseudomonadati</taxon>
        <taxon>Pseudomonadota</taxon>
        <taxon>Betaproteobacteria</taxon>
        <taxon>Burkholderiales</taxon>
        <taxon>Burkholderiaceae</taxon>
        <taxon>Cupriavidus</taxon>
    </lineage>
</organism>
<accession>A0ABT6AQ89</accession>
<keyword evidence="6" id="KW-1185">Reference proteome</keyword>
<keyword evidence="3" id="KW-0067">ATP-binding</keyword>
<proteinExistence type="predicted"/>
<name>A0ABT6AQ89_9BURK</name>
<evidence type="ECO:0000313" key="5">
    <source>
        <dbReference type="EMBL" id="MDF3834787.1"/>
    </source>
</evidence>
<evidence type="ECO:0000259" key="4">
    <source>
        <dbReference type="SMART" id="SM00797"/>
    </source>
</evidence>
<evidence type="ECO:0000256" key="1">
    <source>
        <dbReference type="ARBA" id="ARBA00022741"/>
    </source>
</evidence>
<dbReference type="InterPro" id="IPR029000">
    <property type="entry name" value="Cyclophilin-like_dom_sf"/>
</dbReference>
<dbReference type="NCBIfam" id="TIGR00724">
    <property type="entry name" value="urea_amlyse_rel"/>
    <property type="match status" value="1"/>
</dbReference>
<dbReference type="Pfam" id="PF02626">
    <property type="entry name" value="CT_A_B"/>
    <property type="match status" value="1"/>
</dbReference>
<dbReference type="SMART" id="SM00797">
    <property type="entry name" value="AHS2"/>
    <property type="match status" value="1"/>
</dbReference>
<dbReference type="PANTHER" id="PTHR43309:SF3">
    <property type="entry name" value="5-OXOPROLINASE SUBUNIT C"/>
    <property type="match status" value="1"/>
</dbReference>
<feature type="domain" description="Carboxyltransferase" evidence="4">
    <location>
        <begin position="23"/>
        <end position="314"/>
    </location>
</feature>
<keyword evidence="1" id="KW-0547">Nucleotide-binding</keyword>
<dbReference type="InterPro" id="IPR052708">
    <property type="entry name" value="PxpC"/>
</dbReference>
<dbReference type="EMBL" id="JARJLM010000303">
    <property type="protein sequence ID" value="MDF3834787.1"/>
    <property type="molecule type" value="Genomic_DNA"/>
</dbReference>
<comment type="caution">
    <text evidence="5">The sequence shown here is derived from an EMBL/GenBank/DDBJ whole genome shotgun (WGS) entry which is preliminary data.</text>
</comment>
<dbReference type="PANTHER" id="PTHR43309">
    <property type="entry name" value="5-OXOPROLINASE SUBUNIT C"/>
    <property type="match status" value="1"/>
</dbReference>
<sequence length="326" mass="35500">MIEVVRIGPLASVQDLGRDGYRSVGLSSCGAMDKVALEIGNILLGNDATSAGIEMTVPPTVLRFHVRTSIALTGAVASATLNGEACVQPWWCMTVDEGDELEIKRTRYGARSYLAVKGGIDSCQVLGSRSTDLKVGFGGYEGRALRKGDRIPLLSRMSDGERIHPFGVLSPWEALPIDGHTALESEEMVVRVLPASEYGKFTRESIDELWSTGWTVESESNRIGYRLKGPALRLSASLEMLSHGIVPGVIQVPPSGQPIIAMADAQASGGYPKIGTVIEADLWRLAQTNLGKQIRFKECTLEQAVDAYTELRRYINHLGDLWWRVA</sequence>
<gene>
    <name evidence="5" type="ORF">P3W85_17750</name>
</gene>
<dbReference type="RefSeq" id="WP_276265758.1">
    <property type="nucleotide sequence ID" value="NZ_JARJLM010000303.1"/>
</dbReference>
<dbReference type="InterPro" id="IPR003778">
    <property type="entry name" value="CT_A_B"/>
</dbReference>
<evidence type="ECO:0000256" key="3">
    <source>
        <dbReference type="ARBA" id="ARBA00022840"/>
    </source>
</evidence>
<keyword evidence="2" id="KW-0378">Hydrolase</keyword>
<dbReference type="SUPFAM" id="SSF50891">
    <property type="entry name" value="Cyclophilin-like"/>
    <property type="match status" value="1"/>
</dbReference>
<dbReference type="Proteomes" id="UP001216674">
    <property type="component" value="Unassembled WGS sequence"/>
</dbReference>
<dbReference type="Gene3D" id="2.40.100.10">
    <property type="entry name" value="Cyclophilin-like"/>
    <property type="match status" value="1"/>
</dbReference>
<protein>
    <submittedName>
        <fullName evidence="5">Biotin-dependent carboxyltransferase family protein</fullName>
    </submittedName>
</protein>